<comment type="caution">
    <text evidence="2">The sequence shown here is derived from an EMBL/GenBank/DDBJ whole genome shotgun (WGS) entry which is preliminary data.</text>
</comment>
<gene>
    <name evidence="2" type="ORF">EYF80_027638</name>
</gene>
<sequence length="134" mass="14827">MPERHTLTPVGLLLSWWSPAENPGLRLRGTKVTEWIWSPSSRPEPSGRPEAKSDALKIDPNLGSGPVAPRVSREATQQCWETDKVADPPPGLQGNSCRAFCPSPTITIHQQQQQQQHRFKHVFIAVLTRGSNCG</sequence>
<evidence type="ECO:0000256" key="1">
    <source>
        <dbReference type="SAM" id="MobiDB-lite"/>
    </source>
</evidence>
<dbReference type="EMBL" id="SRLO01000300">
    <property type="protein sequence ID" value="TNN62148.1"/>
    <property type="molecule type" value="Genomic_DNA"/>
</dbReference>
<reference evidence="2 3" key="1">
    <citation type="submission" date="2019-03" db="EMBL/GenBank/DDBJ databases">
        <title>First draft genome of Liparis tanakae, snailfish: a comprehensive survey of snailfish specific genes.</title>
        <authorList>
            <person name="Kim W."/>
            <person name="Song I."/>
            <person name="Jeong J.-H."/>
            <person name="Kim D."/>
            <person name="Kim S."/>
            <person name="Ryu S."/>
            <person name="Song J.Y."/>
            <person name="Lee S.K."/>
        </authorList>
    </citation>
    <scope>NUCLEOTIDE SEQUENCE [LARGE SCALE GENOMIC DNA]</scope>
    <source>
        <tissue evidence="2">Muscle</tissue>
    </source>
</reference>
<evidence type="ECO:0000313" key="3">
    <source>
        <dbReference type="Proteomes" id="UP000314294"/>
    </source>
</evidence>
<feature type="region of interest" description="Disordered" evidence="1">
    <location>
        <begin position="37"/>
        <end position="92"/>
    </location>
</feature>
<name>A0A4Z2H8D4_9TELE</name>
<dbReference type="AlphaFoldDB" id="A0A4Z2H8D4"/>
<proteinExistence type="predicted"/>
<keyword evidence="3" id="KW-1185">Reference proteome</keyword>
<evidence type="ECO:0000313" key="2">
    <source>
        <dbReference type="EMBL" id="TNN62148.1"/>
    </source>
</evidence>
<feature type="compositionally biased region" description="Basic and acidic residues" evidence="1">
    <location>
        <begin position="45"/>
        <end position="57"/>
    </location>
</feature>
<dbReference type="Proteomes" id="UP000314294">
    <property type="component" value="Unassembled WGS sequence"/>
</dbReference>
<accession>A0A4Z2H8D4</accession>
<protein>
    <submittedName>
        <fullName evidence="2">Uncharacterized protein</fullName>
    </submittedName>
</protein>
<organism evidence="2 3">
    <name type="scientific">Liparis tanakae</name>
    <name type="common">Tanaka's snailfish</name>
    <dbReference type="NCBI Taxonomy" id="230148"/>
    <lineage>
        <taxon>Eukaryota</taxon>
        <taxon>Metazoa</taxon>
        <taxon>Chordata</taxon>
        <taxon>Craniata</taxon>
        <taxon>Vertebrata</taxon>
        <taxon>Euteleostomi</taxon>
        <taxon>Actinopterygii</taxon>
        <taxon>Neopterygii</taxon>
        <taxon>Teleostei</taxon>
        <taxon>Neoteleostei</taxon>
        <taxon>Acanthomorphata</taxon>
        <taxon>Eupercaria</taxon>
        <taxon>Perciformes</taxon>
        <taxon>Cottioidei</taxon>
        <taxon>Cottales</taxon>
        <taxon>Liparidae</taxon>
        <taxon>Liparis</taxon>
    </lineage>
</organism>